<evidence type="ECO:0000313" key="4">
    <source>
        <dbReference type="Proteomes" id="UP000295509"/>
    </source>
</evidence>
<keyword evidence="2" id="KW-0732">Signal</keyword>
<dbReference type="InterPro" id="IPR017850">
    <property type="entry name" value="Alkaline_phosphatase_core_sf"/>
</dbReference>
<keyword evidence="4" id="KW-1185">Reference proteome</keyword>
<dbReference type="CDD" id="cd16013">
    <property type="entry name" value="AcpA"/>
    <property type="match status" value="1"/>
</dbReference>
<dbReference type="Gene3D" id="3.40.720.10">
    <property type="entry name" value="Alkaline Phosphatase, subunit A"/>
    <property type="match status" value="2"/>
</dbReference>
<sequence>MFRQALLPISLAASLFALAACGSSNSSSSTPAATAPQASLQDSLPTTTPIKHLVVIYGENVSFDHYFGRYPDAANPAGEPMFTAAPNTPAVNGLTPALLNNNPNATNPLNAALTPPANVGPFRLDRSEANTADQNHGYTAEQQAYDHGLADAFPAFTGQGTSGGAGTFGTAGQVMGYFDGNTVTALWNYAQHFAMNDNAYTDTYGPSTPGAIEVVAGQTNGVVLPPAEAALIPPSGPLPSVAQGTLVRDTQGGLTLIGDSDPTGDVCSGSTTVAFSATNKNIGTLLSAANIPWGGFMGGFNLQTVNPNGTTGCMRSHFSSVLNASPNDYTQHHNWFQYYPSTANPTHARPSSIQAVGFSVEADGKTPDPANHEYDTADFFSAVEQGNFPAVSYLKAPGFEDAHPGNSDPIDEQAFVTQVVNFLEQQPDWKSTAVIVTYDDSDGWYDHRFATPTSSSFDPDADQLNGAGNCSAAGVAQPMGVNGGTINGRCGPGTRIPFLVISPWAKVNFVDDTPISQASVVRFIEDNWLQSQRIGQGSFDATAGSLMSMFDFSGSTGKAPTLFVNSNSGTVVSQAPANSANPTPN</sequence>
<accession>A0A4R8LJ51</accession>
<keyword evidence="1" id="KW-0378">Hydrolase</keyword>
<evidence type="ECO:0000313" key="3">
    <source>
        <dbReference type="EMBL" id="TDY42269.1"/>
    </source>
</evidence>
<dbReference type="Pfam" id="PF04185">
    <property type="entry name" value="Phosphoesterase"/>
    <property type="match status" value="1"/>
</dbReference>
<dbReference type="PANTHER" id="PTHR31956:SF1">
    <property type="entry name" value="NON-SPECIFIC PHOSPHOLIPASE C1"/>
    <property type="match status" value="1"/>
</dbReference>
<name>A0A4R8LJ51_9BURK</name>
<feature type="signal peptide" evidence="2">
    <location>
        <begin position="1"/>
        <end position="19"/>
    </location>
</feature>
<dbReference type="EMBL" id="SORE01000022">
    <property type="protein sequence ID" value="TDY42269.1"/>
    <property type="molecule type" value="Genomic_DNA"/>
</dbReference>
<proteinExistence type="predicted"/>
<protein>
    <submittedName>
        <fullName evidence="3">Phospholipase C</fullName>
    </submittedName>
</protein>
<dbReference type="AlphaFoldDB" id="A0A4R8LJ51"/>
<gene>
    <name evidence="3" type="ORF">BX592_12278</name>
</gene>
<dbReference type="Proteomes" id="UP000295509">
    <property type="component" value="Unassembled WGS sequence"/>
</dbReference>
<evidence type="ECO:0000256" key="1">
    <source>
        <dbReference type="ARBA" id="ARBA00022801"/>
    </source>
</evidence>
<reference evidence="3 4" key="1">
    <citation type="submission" date="2019-03" db="EMBL/GenBank/DDBJ databases">
        <title>Genomic Encyclopedia of Type Strains, Phase III (KMG-III): the genomes of soil and plant-associated and newly described type strains.</title>
        <authorList>
            <person name="Whitman W."/>
        </authorList>
    </citation>
    <scope>NUCLEOTIDE SEQUENCE [LARGE SCALE GENOMIC DNA]</scope>
    <source>
        <strain evidence="3 4">LMG 29544</strain>
    </source>
</reference>
<dbReference type="PROSITE" id="PS51257">
    <property type="entry name" value="PROKAR_LIPOPROTEIN"/>
    <property type="match status" value="1"/>
</dbReference>
<comment type="caution">
    <text evidence="3">The sequence shown here is derived from an EMBL/GenBank/DDBJ whole genome shotgun (WGS) entry which is preliminary data.</text>
</comment>
<organism evidence="3 4">
    <name type="scientific">Paraburkholderia rhizosphaerae</name>
    <dbReference type="NCBI Taxonomy" id="480658"/>
    <lineage>
        <taxon>Bacteria</taxon>
        <taxon>Pseudomonadati</taxon>
        <taxon>Pseudomonadota</taxon>
        <taxon>Betaproteobacteria</taxon>
        <taxon>Burkholderiales</taxon>
        <taxon>Burkholderiaceae</taxon>
        <taxon>Paraburkholderia</taxon>
    </lineage>
</organism>
<evidence type="ECO:0000256" key="2">
    <source>
        <dbReference type="SAM" id="SignalP"/>
    </source>
</evidence>
<dbReference type="OrthoDB" id="9770871at2"/>
<dbReference type="PANTHER" id="PTHR31956">
    <property type="entry name" value="NON-SPECIFIC PHOSPHOLIPASE C4-RELATED"/>
    <property type="match status" value="1"/>
</dbReference>
<feature type="chain" id="PRO_5020567162" evidence="2">
    <location>
        <begin position="20"/>
        <end position="585"/>
    </location>
</feature>
<dbReference type="InterPro" id="IPR007312">
    <property type="entry name" value="Phosphoesterase"/>
</dbReference>
<dbReference type="GO" id="GO:0042578">
    <property type="term" value="F:phosphoric ester hydrolase activity"/>
    <property type="evidence" value="ECO:0007669"/>
    <property type="project" value="UniProtKB-ARBA"/>
</dbReference>
<dbReference type="RefSeq" id="WP_134195667.1">
    <property type="nucleotide sequence ID" value="NZ_JBHLUW010000032.1"/>
</dbReference>